<feature type="region of interest" description="Disordered" evidence="1">
    <location>
        <begin position="308"/>
        <end position="327"/>
    </location>
</feature>
<dbReference type="GO" id="GO:0050777">
    <property type="term" value="P:negative regulation of immune response"/>
    <property type="evidence" value="ECO:0007669"/>
    <property type="project" value="InterPro"/>
</dbReference>
<feature type="domain" description="Ig-like" evidence="3">
    <location>
        <begin position="102"/>
        <end position="198"/>
    </location>
</feature>
<accession>A0A3Q0GJP7</accession>
<reference evidence="5" key="1">
    <citation type="submission" date="2025-08" db="UniProtKB">
        <authorList>
            <consortium name="RefSeq"/>
        </authorList>
    </citation>
    <scope>IDENTIFICATION</scope>
</reference>
<evidence type="ECO:0000313" key="5">
    <source>
        <dbReference type="RefSeq" id="XP_025058540.1"/>
    </source>
</evidence>
<dbReference type="STRING" id="38654.A0A3Q0GJP7"/>
<dbReference type="SUPFAM" id="SSF48726">
    <property type="entry name" value="Immunoglobulin"/>
    <property type="match status" value="1"/>
</dbReference>
<proteinExistence type="predicted"/>
<dbReference type="RefSeq" id="XP_025058540.1">
    <property type="nucleotide sequence ID" value="XM_025202755.1"/>
</dbReference>
<feature type="region of interest" description="Disordered" evidence="1">
    <location>
        <begin position="22"/>
        <end position="56"/>
    </location>
</feature>
<feature type="compositionally biased region" description="Basic and acidic residues" evidence="1">
    <location>
        <begin position="334"/>
        <end position="344"/>
    </location>
</feature>
<dbReference type="InterPro" id="IPR042379">
    <property type="entry name" value="PDCD1"/>
</dbReference>
<dbReference type="PROSITE" id="PS50835">
    <property type="entry name" value="IG_LIKE"/>
    <property type="match status" value="1"/>
</dbReference>
<dbReference type="FunCoup" id="A0A3Q0GJP7">
    <property type="interactions" value="50"/>
</dbReference>
<dbReference type="SMART" id="SM00409">
    <property type="entry name" value="IG"/>
    <property type="match status" value="1"/>
</dbReference>
<dbReference type="InterPro" id="IPR007110">
    <property type="entry name" value="Ig-like_dom"/>
</dbReference>
<dbReference type="InterPro" id="IPR036179">
    <property type="entry name" value="Ig-like_dom_sf"/>
</dbReference>
<dbReference type="Proteomes" id="UP000189705">
    <property type="component" value="Unplaced"/>
</dbReference>
<dbReference type="CTD" id="5133"/>
<keyword evidence="4" id="KW-1185">Reference proteome</keyword>
<feature type="transmembrane region" description="Helical" evidence="2">
    <location>
        <begin position="86"/>
        <end position="106"/>
    </location>
</feature>
<dbReference type="InParanoid" id="A0A3Q0GJP7"/>
<keyword evidence="2" id="KW-0472">Membrane</keyword>
<dbReference type="Gene3D" id="2.60.40.10">
    <property type="entry name" value="Immunoglobulins"/>
    <property type="match status" value="1"/>
</dbReference>
<dbReference type="GO" id="GO:0009897">
    <property type="term" value="C:external side of plasma membrane"/>
    <property type="evidence" value="ECO:0007669"/>
    <property type="project" value="TreeGrafter"/>
</dbReference>
<name>A0A3Q0GJP7_ALLSI</name>
<protein>
    <submittedName>
        <fullName evidence="5">Programmed cell death protein 1</fullName>
    </submittedName>
</protein>
<feature type="transmembrane region" description="Helical" evidence="2">
    <location>
        <begin position="247"/>
        <end position="271"/>
    </location>
</feature>
<dbReference type="InterPro" id="IPR003599">
    <property type="entry name" value="Ig_sub"/>
</dbReference>
<sequence>MGTFHFHSCLCCTQSEASSRHAGTRVAVTQSPHCSEARRDPAGTQEPPGTPPATPPGPSCLDCARCSPRADPVAARGPLETAMERLHVIVAGVCMLLLCCTPGLLLSQLVTFHPSVLVGREGDNASFFCNISRGNFHALDDNLNWYKATNGTQSLKIAGLQGNKKDIKTVKYHLINHPSVIEMKLLNLQKNDTGLYFCGLITFSPSHKVIESNRSMLTVTEAVMDGNTTDTPDETPSNLYPGDLYKVLLIVGLIVTVLALLLLFSYLLFLITHRRRKEPKPQSGNALKGDKTVVVTESTVDYEVLEFQRDEKPPAPGETAPHDQTEYATIVFPEEKPITPERGKRNQHQRNCQTHLQPC</sequence>
<dbReference type="InterPro" id="IPR013106">
    <property type="entry name" value="Ig_V-set"/>
</dbReference>
<feature type="region of interest" description="Disordered" evidence="1">
    <location>
        <begin position="334"/>
        <end position="359"/>
    </location>
</feature>
<evidence type="ECO:0000313" key="4">
    <source>
        <dbReference type="Proteomes" id="UP000189705"/>
    </source>
</evidence>
<dbReference type="GO" id="GO:0070234">
    <property type="term" value="P:positive regulation of T cell apoptotic process"/>
    <property type="evidence" value="ECO:0007669"/>
    <property type="project" value="TreeGrafter"/>
</dbReference>
<evidence type="ECO:0000259" key="3">
    <source>
        <dbReference type="PROSITE" id="PS50835"/>
    </source>
</evidence>
<keyword evidence="2" id="KW-0812">Transmembrane</keyword>
<dbReference type="KEGG" id="asn:102385757"/>
<dbReference type="PANTHER" id="PTHR15264:SF2">
    <property type="entry name" value="PROGRAMMED CELL DEATH PROTEIN 1"/>
    <property type="match status" value="1"/>
</dbReference>
<gene>
    <name evidence="5" type="primary">PDCD1</name>
</gene>
<evidence type="ECO:0000256" key="1">
    <source>
        <dbReference type="SAM" id="MobiDB-lite"/>
    </source>
</evidence>
<dbReference type="InterPro" id="IPR013783">
    <property type="entry name" value="Ig-like_fold"/>
</dbReference>
<feature type="compositionally biased region" description="Polar residues" evidence="1">
    <location>
        <begin position="349"/>
        <end position="359"/>
    </location>
</feature>
<keyword evidence="2" id="KW-1133">Transmembrane helix</keyword>
<dbReference type="PANTHER" id="PTHR15264">
    <property type="entry name" value="PROGRAMMED CELL DEATH PROTEIN 1"/>
    <property type="match status" value="1"/>
</dbReference>
<evidence type="ECO:0000256" key="2">
    <source>
        <dbReference type="SAM" id="Phobius"/>
    </source>
</evidence>
<dbReference type="AlphaFoldDB" id="A0A3Q0GJP7"/>
<organism evidence="4 5">
    <name type="scientific">Alligator sinensis</name>
    <name type="common">Chinese alligator</name>
    <dbReference type="NCBI Taxonomy" id="38654"/>
    <lineage>
        <taxon>Eukaryota</taxon>
        <taxon>Metazoa</taxon>
        <taxon>Chordata</taxon>
        <taxon>Craniata</taxon>
        <taxon>Vertebrata</taxon>
        <taxon>Euteleostomi</taxon>
        <taxon>Archelosauria</taxon>
        <taxon>Archosauria</taxon>
        <taxon>Crocodylia</taxon>
        <taxon>Alligatoridae</taxon>
        <taxon>Alligatorinae</taxon>
        <taxon>Alligator</taxon>
    </lineage>
</organism>
<dbReference type="Pfam" id="PF07686">
    <property type="entry name" value="V-set"/>
    <property type="match status" value="1"/>
</dbReference>
<dbReference type="GeneID" id="102385757"/>